<feature type="transmembrane region" description="Helical" evidence="11">
    <location>
        <begin position="576"/>
        <end position="597"/>
    </location>
</feature>
<name>A0A4R6BDB2_9STAP</name>
<keyword evidence="6 10" id="KW-0812">Transmembrane</keyword>
<evidence type="ECO:0000256" key="7">
    <source>
        <dbReference type="ARBA" id="ARBA00022989"/>
    </source>
</evidence>
<dbReference type="InterPro" id="IPR046806">
    <property type="entry name" value="MrpA_C/MbhE"/>
</dbReference>
<dbReference type="GO" id="GO:0015297">
    <property type="term" value="F:antiporter activity"/>
    <property type="evidence" value="ECO:0007669"/>
    <property type="project" value="UniProtKB-KW"/>
</dbReference>
<feature type="transmembrane region" description="Helical" evidence="11">
    <location>
        <begin position="692"/>
        <end position="713"/>
    </location>
</feature>
<evidence type="ECO:0000256" key="3">
    <source>
        <dbReference type="ARBA" id="ARBA00022448"/>
    </source>
</evidence>
<protein>
    <submittedName>
        <fullName evidence="16">DUF4040 domain-containing protein</fullName>
    </submittedName>
</protein>
<organism evidence="16 17">
    <name type="scientific">Macrococcus brunensis</name>
    <dbReference type="NCBI Taxonomy" id="198483"/>
    <lineage>
        <taxon>Bacteria</taxon>
        <taxon>Bacillati</taxon>
        <taxon>Bacillota</taxon>
        <taxon>Bacilli</taxon>
        <taxon>Bacillales</taxon>
        <taxon>Staphylococcaceae</taxon>
        <taxon>Macrococcus</taxon>
    </lineage>
</organism>
<dbReference type="EMBL" id="SCWA01000010">
    <property type="protein sequence ID" value="TDL97722.1"/>
    <property type="molecule type" value="Genomic_DNA"/>
</dbReference>
<feature type="transmembrane region" description="Helical" evidence="11">
    <location>
        <begin position="418"/>
        <end position="440"/>
    </location>
</feature>
<feature type="transmembrane region" description="Helical" evidence="11">
    <location>
        <begin position="328"/>
        <end position="355"/>
    </location>
</feature>
<dbReference type="AlphaFoldDB" id="A0A4R6BDB2"/>
<feature type="transmembrane region" description="Helical" evidence="11">
    <location>
        <begin position="753"/>
        <end position="770"/>
    </location>
</feature>
<evidence type="ECO:0000256" key="8">
    <source>
        <dbReference type="ARBA" id="ARBA00023065"/>
    </source>
</evidence>
<feature type="transmembrane region" description="Helical" evidence="11">
    <location>
        <begin position="506"/>
        <end position="534"/>
    </location>
</feature>
<dbReference type="InterPro" id="IPR001516">
    <property type="entry name" value="Proton_antipo_N"/>
</dbReference>
<keyword evidence="5" id="KW-1003">Cell membrane</keyword>
<evidence type="ECO:0000256" key="9">
    <source>
        <dbReference type="ARBA" id="ARBA00023136"/>
    </source>
</evidence>
<comment type="similarity">
    <text evidence="2">Belongs to the CPA3 antiporters (TC 2.A.63) subunit A family.</text>
</comment>
<dbReference type="Proteomes" id="UP000295310">
    <property type="component" value="Unassembled WGS sequence"/>
</dbReference>
<evidence type="ECO:0000259" key="14">
    <source>
        <dbReference type="Pfam" id="PF13244"/>
    </source>
</evidence>
<feature type="domain" description="NADH-Ubiquinone oxidoreductase (complex I) chain 5 N-terminal" evidence="13">
    <location>
        <begin position="61"/>
        <end position="107"/>
    </location>
</feature>
<reference evidence="16 17" key="1">
    <citation type="submission" date="2019-01" db="EMBL/GenBank/DDBJ databases">
        <title>Draft genome sequences of the type strains of six Macrococcus species.</title>
        <authorList>
            <person name="Mazhar S."/>
            <person name="Altermann E."/>
            <person name="Hill C."/>
            <person name="Mcauliffe O."/>
        </authorList>
    </citation>
    <scope>NUCLEOTIDE SEQUENCE [LARGE SCALE GENOMIC DNA]</scope>
    <source>
        <strain evidence="16 17">CCM4811</strain>
    </source>
</reference>
<dbReference type="InterPro" id="IPR001750">
    <property type="entry name" value="ND/Mrp_TM"/>
</dbReference>
<feature type="transmembrane region" description="Helical" evidence="11">
    <location>
        <begin position="73"/>
        <end position="94"/>
    </location>
</feature>
<feature type="transmembrane region" description="Helical" evidence="11">
    <location>
        <begin position="634"/>
        <end position="653"/>
    </location>
</feature>
<evidence type="ECO:0000256" key="4">
    <source>
        <dbReference type="ARBA" id="ARBA00022449"/>
    </source>
</evidence>
<evidence type="ECO:0000259" key="12">
    <source>
        <dbReference type="Pfam" id="PF00361"/>
    </source>
</evidence>
<feature type="transmembrane region" description="Helical" evidence="11">
    <location>
        <begin position="106"/>
        <end position="124"/>
    </location>
</feature>
<feature type="transmembrane region" description="Helical" evidence="11">
    <location>
        <begin position="6"/>
        <end position="23"/>
    </location>
</feature>
<dbReference type="OrthoDB" id="9807568at2"/>
<feature type="transmembrane region" description="Helical" evidence="11">
    <location>
        <begin position="609"/>
        <end position="627"/>
    </location>
</feature>
<evidence type="ECO:0000313" key="16">
    <source>
        <dbReference type="EMBL" id="TDL97722.1"/>
    </source>
</evidence>
<feature type="transmembrane region" description="Helical" evidence="11">
    <location>
        <begin position="294"/>
        <end position="316"/>
    </location>
</feature>
<evidence type="ECO:0000256" key="10">
    <source>
        <dbReference type="RuleBase" id="RU000320"/>
    </source>
</evidence>
<feature type="transmembrane region" description="Helical" evidence="11">
    <location>
        <begin position="201"/>
        <end position="223"/>
    </location>
</feature>
<feature type="transmembrane region" description="Helical" evidence="11">
    <location>
        <begin position="130"/>
        <end position="148"/>
    </location>
</feature>
<feature type="domain" description="NADH:quinone oxidoreductase/Mrp antiporter transmembrane" evidence="12">
    <location>
        <begin position="123"/>
        <end position="414"/>
    </location>
</feature>
<feature type="domain" description="MrpA C-terminal/MbhD" evidence="14">
    <location>
        <begin position="618"/>
        <end position="681"/>
    </location>
</feature>
<evidence type="ECO:0000313" key="17">
    <source>
        <dbReference type="Proteomes" id="UP000295310"/>
    </source>
</evidence>
<accession>A0A4R6BDB2</accession>
<comment type="subcellular location">
    <subcellularLocation>
        <location evidence="1">Cell membrane</location>
        <topology evidence="1">Multi-pass membrane protein</topology>
    </subcellularLocation>
    <subcellularLocation>
        <location evidence="10">Membrane</location>
        <topology evidence="10">Multi-pass membrane protein</topology>
    </subcellularLocation>
</comment>
<feature type="transmembrane region" description="Helical" evidence="11">
    <location>
        <begin position="30"/>
        <end position="48"/>
    </location>
</feature>
<keyword evidence="7 11" id="KW-1133">Transmembrane helix</keyword>
<evidence type="ECO:0000256" key="5">
    <source>
        <dbReference type="ARBA" id="ARBA00022475"/>
    </source>
</evidence>
<evidence type="ECO:0000259" key="15">
    <source>
        <dbReference type="Pfam" id="PF20501"/>
    </source>
</evidence>
<evidence type="ECO:0000256" key="2">
    <source>
        <dbReference type="ARBA" id="ARBA00008483"/>
    </source>
</evidence>
<feature type="transmembrane region" description="Helical" evidence="11">
    <location>
        <begin position="659"/>
        <end position="680"/>
    </location>
</feature>
<feature type="transmembrane region" description="Helical" evidence="11">
    <location>
        <begin position="376"/>
        <end position="398"/>
    </location>
</feature>
<feature type="domain" description="MrpA C-terminal/MbhE" evidence="15">
    <location>
        <begin position="693"/>
        <end position="772"/>
    </location>
</feature>
<feature type="transmembrane region" description="Helical" evidence="11">
    <location>
        <begin position="160"/>
        <end position="181"/>
    </location>
</feature>
<sequence length="781" mass="86761">MLILFLLFGLVMMGLTLFHYSLTRRIPLGVTVLFYPLVGAVISLYALVTKQTLSQTIPWIPAFDINFSFRLDALSLIFFALISFIGVLVVIYSIFYLSSRENLPKFYSYLLLFMIAMYGVVLSSNTIVLYLFWELTSISSFLLISFWNKKSAALQGALKSFLITVFGGMMMLLGFIALYVITGTNDIVAIAELMKGTDKNVLYYFALASILLGALTKSAQFPFHIWLPDAMEAPTPVSAFLHSATMVKAGIYLLLRMMPVFSGDPIFQWILVIDGLITMLVGSLFAVRQSDLKGLLAYSTISQLGMIVTLIGLAAFDGMNPNYQPFIVMALIAALLHIITHGIFKAALFMGAGIVDHAAHTRDMNQLGGLRKALPVTFIVMTIAALSMAGIPFLNGFLTKEMFLTALVDLRELNINGVFWLIAAGVIASVGTFVYSLIAIARTFFGQQTIEIEKGESKGILISPTILAVLVILLFFIPNVLLVYMIEPALSVILDFNPGTYMKPIHAWHGFNLPLMLTIVIIISGLVIVLTGVYRKLFPKYKEMPLNKVYRKTLHGLDVVSHQMIRRIMTDRLNHYLMFLFGVVLVLILPVTLKVLFDVYPAFELTEAGIYPVILLLVISVACLALLQVKSRMTATILTGVVGYGTSLIYVLMYAPDLALTQFVIETITTVLFLSCFYHLPNLEKENKSRLNRTVSLTIAFSMAILMMTMMVISQSAESFESISEFYEQAYELAGGKNIVNAILGDFRAFDTLLEGIVLLITGLGIYALVRKRGEVKHERK</sequence>
<dbReference type="PRINTS" id="PR01434">
    <property type="entry name" value="NADHDHGNASE5"/>
</dbReference>
<dbReference type="Pfam" id="PF00662">
    <property type="entry name" value="Proton_antipo_N"/>
    <property type="match status" value="1"/>
</dbReference>
<dbReference type="Pfam" id="PF13244">
    <property type="entry name" value="MbhD"/>
    <property type="match status" value="1"/>
</dbReference>
<keyword evidence="9 11" id="KW-0472">Membrane</keyword>
<dbReference type="GO" id="GO:0005886">
    <property type="term" value="C:plasma membrane"/>
    <property type="evidence" value="ECO:0007669"/>
    <property type="project" value="UniProtKB-SubCell"/>
</dbReference>
<evidence type="ECO:0000259" key="13">
    <source>
        <dbReference type="Pfam" id="PF00662"/>
    </source>
</evidence>
<dbReference type="PANTHER" id="PTHR43373">
    <property type="entry name" value="NA(+)/H(+) ANTIPORTER SUBUNIT"/>
    <property type="match status" value="1"/>
</dbReference>
<keyword evidence="8" id="KW-0406">Ion transport</keyword>
<feature type="transmembrane region" description="Helical" evidence="11">
    <location>
        <begin position="266"/>
        <end position="287"/>
    </location>
</feature>
<feature type="transmembrane region" description="Helical" evidence="11">
    <location>
        <begin position="461"/>
        <end position="486"/>
    </location>
</feature>
<keyword evidence="4" id="KW-0050">Antiport</keyword>
<evidence type="ECO:0000256" key="1">
    <source>
        <dbReference type="ARBA" id="ARBA00004651"/>
    </source>
</evidence>
<dbReference type="InterPro" id="IPR025383">
    <property type="entry name" value="MrpA_C/MbhD"/>
</dbReference>
<dbReference type="RefSeq" id="WP_133432028.1">
    <property type="nucleotide sequence ID" value="NZ_SCWA01000010.1"/>
</dbReference>
<dbReference type="PRINTS" id="PR01435">
    <property type="entry name" value="NPOXDRDTASE5"/>
</dbReference>
<dbReference type="InterPro" id="IPR050616">
    <property type="entry name" value="CPA3_Na-H_Antiporter_A"/>
</dbReference>
<gene>
    <name evidence="16" type="ORF">ERX27_06505</name>
</gene>
<keyword evidence="3" id="KW-0813">Transport</keyword>
<proteinExistence type="inferred from homology"/>
<comment type="caution">
    <text evidence="16">The sequence shown here is derived from an EMBL/GenBank/DDBJ whole genome shotgun (WGS) entry which is preliminary data.</text>
</comment>
<dbReference type="Pfam" id="PF20501">
    <property type="entry name" value="MbhE"/>
    <property type="match status" value="1"/>
</dbReference>
<keyword evidence="17" id="KW-1185">Reference proteome</keyword>
<dbReference type="GO" id="GO:0006811">
    <property type="term" value="P:monoatomic ion transport"/>
    <property type="evidence" value="ECO:0007669"/>
    <property type="project" value="UniProtKB-KW"/>
</dbReference>
<evidence type="ECO:0000256" key="6">
    <source>
        <dbReference type="ARBA" id="ARBA00022692"/>
    </source>
</evidence>
<evidence type="ECO:0000256" key="11">
    <source>
        <dbReference type="SAM" id="Phobius"/>
    </source>
</evidence>
<dbReference type="PANTHER" id="PTHR43373:SF1">
    <property type="entry name" value="NA(+)_H(+) ANTIPORTER SUBUNIT A"/>
    <property type="match status" value="1"/>
</dbReference>
<dbReference type="Pfam" id="PF00361">
    <property type="entry name" value="Proton_antipo_M"/>
    <property type="match status" value="1"/>
</dbReference>